<organism evidence="1 2">
    <name type="scientific">Dryococelus australis</name>
    <dbReference type="NCBI Taxonomy" id="614101"/>
    <lineage>
        <taxon>Eukaryota</taxon>
        <taxon>Metazoa</taxon>
        <taxon>Ecdysozoa</taxon>
        <taxon>Arthropoda</taxon>
        <taxon>Hexapoda</taxon>
        <taxon>Insecta</taxon>
        <taxon>Pterygota</taxon>
        <taxon>Neoptera</taxon>
        <taxon>Polyneoptera</taxon>
        <taxon>Phasmatodea</taxon>
        <taxon>Verophasmatodea</taxon>
        <taxon>Anareolatae</taxon>
        <taxon>Phasmatidae</taxon>
        <taxon>Eurycanthinae</taxon>
        <taxon>Dryococelus</taxon>
    </lineage>
</organism>
<comment type="caution">
    <text evidence="1">The sequence shown here is derived from an EMBL/GenBank/DDBJ whole genome shotgun (WGS) entry which is preliminary data.</text>
</comment>
<gene>
    <name evidence="1" type="ORF">PR048_030702</name>
</gene>
<dbReference type="Proteomes" id="UP001159363">
    <property type="component" value="Chromosome 13"/>
</dbReference>
<accession>A0ABQ9G9N4</accession>
<sequence length="232" mass="26880">MKIAGSKSLVTCPGTETLTVESLGLGEEAAVTFAIWEHDDLIRPERLVLPDEILTYHWQTDQLSLFICYAYFGTEIKSFVVVSDEITHDSTLMLSIINREICKFLSVRTFEFTRVHYKWGCWTFQKSVSTVRTIQDKIHYSINDFQVAQFVVHVYNQNWWMEQITYISIELLDITVSFMHPQEESGKKKDEFPGPLGNVSLTVRNPTLLGPPARLHTFDKVELIKIHQIYCR</sequence>
<keyword evidence="2" id="KW-1185">Reference proteome</keyword>
<protein>
    <submittedName>
        <fullName evidence="1">Uncharacterized protein</fullName>
    </submittedName>
</protein>
<dbReference type="EMBL" id="JARBHB010000014">
    <property type="protein sequence ID" value="KAJ8869134.1"/>
    <property type="molecule type" value="Genomic_DNA"/>
</dbReference>
<name>A0ABQ9G9N4_9NEOP</name>
<reference evidence="1 2" key="1">
    <citation type="submission" date="2023-02" db="EMBL/GenBank/DDBJ databases">
        <title>LHISI_Scaffold_Assembly.</title>
        <authorList>
            <person name="Stuart O.P."/>
            <person name="Cleave R."/>
            <person name="Magrath M.J.L."/>
            <person name="Mikheyev A.S."/>
        </authorList>
    </citation>
    <scope>NUCLEOTIDE SEQUENCE [LARGE SCALE GENOMIC DNA]</scope>
    <source>
        <strain evidence="1">Daus_M_001</strain>
        <tissue evidence="1">Leg muscle</tissue>
    </source>
</reference>
<evidence type="ECO:0000313" key="2">
    <source>
        <dbReference type="Proteomes" id="UP001159363"/>
    </source>
</evidence>
<proteinExistence type="predicted"/>
<evidence type="ECO:0000313" key="1">
    <source>
        <dbReference type="EMBL" id="KAJ8869134.1"/>
    </source>
</evidence>